<dbReference type="OrthoDB" id="2441212at2759"/>
<dbReference type="EMBL" id="CAJVQA010024040">
    <property type="protein sequence ID" value="CAG8780819.1"/>
    <property type="molecule type" value="Genomic_DNA"/>
</dbReference>
<proteinExistence type="predicted"/>
<keyword evidence="2" id="KW-1185">Reference proteome</keyword>
<protein>
    <submittedName>
        <fullName evidence="1">22476_t:CDS:1</fullName>
    </submittedName>
</protein>
<dbReference type="AlphaFoldDB" id="A0A9N9JII1"/>
<organism evidence="1 2">
    <name type="scientific">Cetraspora pellucida</name>
    <dbReference type="NCBI Taxonomy" id="1433469"/>
    <lineage>
        <taxon>Eukaryota</taxon>
        <taxon>Fungi</taxon>
        <taxon>Fungi incertae sedis</taxon>
        <taxon>Mucoromycota</taxon>
        <taxon>Glomeromycotina</taxon>
        <taxon>Glomeromycetes</taxon>
        <taxon>Diversisporales</taxon>
        <taxon>Gigasporaceae</taxon>
        <taxon>Cetraspora</taxon>
    </lineage>
</organism>
<feature type="non-terminal residue" evidence="1">
    <location>
        <position position="83"/>
    </location>
</feature>
<comment type="caution">
    <text evidence="1">The sequence shown here is derived from an EMBL/GenBank/DDBJ whole genome shotgun (WGS) entry which is preliminary data.</text>
</comment>
<reference evidence="1" key="1">
    <citation type="submission" date="2021-06" db="EMBL/GenBank/DDBJ databases">
        <authorList>
            <person name="Kallberg Y."/>
            <person name="Tangrot J."/>
            <person name="Rosling A."/>
        </authorList>
    </citation>
    <scope>NUCLEOTIDE SEQUENCE</scope>
    <source>
        <strain evidence="1">FL966</strain>
    </source>
</reference>
<accession>A0A9N9JII1</accession>
<dbReference type="Proteomes" id="UP000789759">
    <property type="component" value="Unassembled WGS sequence"/>
</dbReference>
<name>A0A9N9JII1_9GLOM</name>
<evidence type="ECO:0000313" key="2">
    <source>
        <dbReference type="Proteomes" id="UP000789759"/>
    </source>
</evidence>
<evidence type="ECO:0000313" key="1">
    <source>
        <dbReference type="EMBL" id="CAG8780819.1"/>
    </source>
</evidence>
<sequence length="83" mass="10116">GWFTGFKKQHRLHQFKQEGESASMPSSEEIKRDWLEESIEEKITYTEAENYVNKMLKFLYEQDPKFGKVKEEVRILRKLYKRV</sequence>
<gene>
    <name evidence="1" type="ORF">CPELLU_LOCUS16377</name>
</gene>